<evidence type="ECO:0000256" key="4">
    <source>
        <dbReference type="ARBA" id="ARBA00023136"/>
    </source>
</evidence>
<evidence type="ECO:0000256" key="1">
    <source>
        <dbReference type="ARBA" id="ARBA00004370"/>
    </source>
</evidence>
<dbReference type="PANTHER" id="PTHR48064:SF6">
    <property type="entry name" value="RECEPTOR-LIKE PROTEIN KINASE 2"/>
    <property type="match status" value="1"/>
</dbReference>
<keyword evidence="4" id="KW-0472">Membrane</keyword>
<evidence type="ECO:0000256" key="3">
    <source>
        <dbReference type="ARBA" id="ARBA00022737"/>
    </source>
</evidence>
<keyword evidence="2" id="KW-0732">Signal</keyword>
<organism evidence="5">
    <name type="scientific">Corethron hystrix</name>
    <dbReference type="NCBI Taxonomy" id="216773"/>
    <lineage>
        <taxon>Eukaryota</taxon>
        <taxon>Sar</taxon>
        <taxon>Stramenopiles</taxon>
        <taxon>Ochrophyta</taxon>
        <taxon>Bacillariophyta</taxon>
        <taxon>Coscinodiscophyceae</taxon>
        <taxon>Corethrophycidae</taxon>
        <taxon>Corethrales</taxon>
        <taxon>Corethraceae</taxon>
        <taxon>Corethron</taxon>
    </lineage>
</organism>
<dbReference type="GO" id="GO:0016020">
    <property type="term" value="C:membrane"/>
    <property type="evidence" value="ECO:0007669"/>
    <property type="project" value="UniProtKB-SubCell"/>
</dbReference>
<comment type="subcellular location">
    <subcellularLocation>
        <location evidence="1">Membrane</location>
    </subcellularLocation>
</comment>
<keyword evidence="3" id="KW-0677">Repeat</keyword>
<reference evidence="5" key="1">
    <citation type="submission" date="2021-01" db="EMBL/GenBank/DDBJ databases">
        <authorList>
            <person name="Corre E."/>
            <person name="Pelletier E."/>
            <person name="Niang G."/>
            <person name="Scheremetjew M."/>
            <person name="Finn R."/>
            <person name="Kale V."/>
            <person name="Holt S."/>
            <person name="Cochrane G."/>
            <person name="Meng A."/>
            <person name="Brown T."/>
            <person name="Cohen L."/>
        </authorList>
    </citation>
    <scope>NUCLEOTIDE SEQUENCE</scope>
    <source>
        <strain evidence="5">308</strain>
    </source>
</reference>
<dbReference type="InterPro" id="IPR001611">
    <property type="entry name" value="Leu-rich_rpt"/>
</dbReference>
<evidence type="ECO:0000313" key="5">
    <source>
        <dbReference type="EMBL" id="CAD8877839.1"/>
    </source>
</evidence>
<dbReference type="Gene3D" id="3.80.10.10">
    <property type="entry name" value="Ribonuclease Inhibitor"/>
    <property type="match status" value="1"/>
</dbReference>
<gene>
    <name evidence="5" type="ORF">CHYS00102_LOCUS5023</name>
</gene>
<dbReference type="InterPro" id="IPR053038">
    <property type="entry name" value="RLP_Defense"/>
</dbReference>
<dbReference type="Pfam" id="PF00560">
    <property type="entry name" value="LRR_1"/>
    <property type="match status" value="1"/>
</dbReference>
<dbReference type="AlphaFoldDB" id="A0A7S1FP03"/>
<name>A0A7S1FP03_9STRA</name>
<sequence length="485" mass="54494">MMGEVVMNRSRKASILTKCKYPLIALASFAFIILGAIAVPKFLIQSKSKNNITGVTSVQDNVILDFSDTSTSTGESNDKITWYEDNETPQGEYVSNGETQSGVVDIDYSSISVRASVRLISGDAYEAVGTPQYKAFETLSNNKRLNGKLLPNWKQIQRYLLLVIKYSFGGKNMDDIVSENGGSIPDDLNDIDKWQMDEDECDWKGIVCTKQTVTQIDISGDECVGTIPPEIGYLSDIDYLDLARTGISGSIPEELYDLRYLKMLTLSKNNLAGTLSEKIGQLTNLVDLRLDYNSLSGRIPDGIGTLTEARFILLRSNKFSRNLPYTVGGLENVYYFDASMNKLRGELPRSFAKLRMLGCLYLDHNLFDGTIPKEWNSFNPYIEVMHLNDNRLTGGLPESWGLLNIMASLKVHNNRFDKQPFNPDICQNAVFDSQWELIELTSDCHFCTCKVFCDICYLNGKRVVNPDPNWQVTRTYLINSITEGN</sequence>
<dbReference type="SUPFAM" id="SSF52058">
    <property type="entry name" value="L domain-like"/>
    <property type="match status" value="1"/>
</dbReference>
<evidence type="ECO:0000256" key="2">
    <source>
        <dbReference type="ARBA" id="ARBA00022729"/>
    </source>
</evidence>
<proteinExistence type="predicted"/>
<dbReference type="EMBL" id="HBFR01006961">
    <property type="protein sequence ID" value="CAD8877839.1"/>
    <property type="molecule type" value="Transcribed_RNA"/>
</dbReference>
<evidence type="ECO:0008006" key="6">
    <source>
        <dbReference type="Google" id="ProtNLM"/>
    </source>
</evidence>
<dbReference type="InterPro" id="IPR032675">
    <property type="entry name" value="LRR_dom_sf"/>
</dbReference>
<accession>A0A7S1FP03</accession>
<dbReference type="FunFam" id="3.80.10.10:FF:000400">
    <property type="entry name" value="Nuclear pore complex protein NUP107"/>
    <property type="match status" value="1"/>
</dbReference>
<dbReference type="PANTHER" id="PTHR48064">
    <property type="entry name" value="OS01G0750400 PROTEIN"/>
    <property type="match status" value="1"/>
</dbReference>
<protein>
    <recommendedName>
        <fullName evidence="6">Leucine-rich repeat-containing N-terminal plant-type domain-containing protein</fullName>
    </recommendedName>
</protein>